<evidence type="ECO:0000313" key="2">
    <source>
        <dbReference type="Proteomes" id="UP000092993"/>
    </source>
</evidence>
<name>A0A1C7LSE0_GRIFR</name>
<dbReference type="Proteomes" id="UP000092993">
    <property type="component" value="Unassembled WGS sequence"/>
</dbReference>
<proteinExistence type="predicted"/>
<reference evidence="1 2" key="1">
    <citation type="submission" date="2016-03" db="EMBL/GenBank/DDBJ databases">
        <title>Whole genome sequencing of Grifola frondosa 9006-11.</title>
        <authorList>
            <person name="Min B."/>
            <person name="Park H."/>
            <person name="Kim J.-G."/>
            <person name="Cho H."/>
            <person name="Oh Y.-L."/>
            <person name="Kong W.-S."/>
            <person name="Choi I.-G."/>
        </authorList>
    </citation>
    <scope>NUCLEOTIDE SEQUENCE [LARGE SCALE GENOMIC DNA]</scope>
    <source>
        <strain evidence="1 2">9006-11</strain>
    </source>
</reference>
<organism evidence="1 2">
    <name type="scientific">Grifola frondosa</name>
    <name type="common">Maitake</name>
    <name type="synonym">Polyporus frondosus</name>
    <dbReference type="NCBI Taxonomy" id="5627"/>
    <lineage>
        <taxon>Eukaryota</taxon>
        <taxon>Fungi</taxon>
        <taxon>Dikarya</taxon>
        <taxon>Basidiomycota</taxon>
        <taxon>Agaricomycotina</taxon>
        <taxon>Agaricomycetes</taxon>
        <taxon>Polyporales</taxon>
        <taxon>Grifolaceae</taxon>
        <taxon>Grifola</taxon>
    </lineage>
</organism>
<comment type="caution">
    <text evidence="1">The sequence shown here is derived from an EMBL/GenBank/DDBJ whole genome shotgun (WGS) entry which is preliminary data.</text>
</comment>
<protein>
    <submittedName>
        <fullName evidence="1">Uncharacterized protein</fullName>
    </submittedName>
</protein>
<keyword evidence="2" id="KW-1185">Reference proteome</keyword>
<dbReference type="AlphaFoldDB" id="A0A1C7LSE0"/>
<dbReference type="EMBL" id="LUGG01000027">
    <property type="protein sequence ID" value="OBZ66947.1"/>
    <property type="molecule type" value="Genomic_DNA"/>
</dbReference>
<sequence>MRSFLFSHLNTKWSLWDGSAQPLSRYRRPHRMAVSILNRLMCYAWKHPFVLHMPLWLTYHVRDGATNRPGTLMSTLPGFDSVASA</sequence>
<evidence type="ECO:0000313" key="1">
    <source>
        <dbReference type="EMBL" id="OBZ66947.1"/>
    </source>
</evidence>
<accession>A0A1C7LSE0</accession>
<gene>
    <name evidence="1" type="ORF">A0H81_13083</name>
</gene>